<evidence type="ECO:0000256" key="4">
    <source>
        <dbReference type="ARBA" id="ARBA00022475"/>
    </source>
</evidence>
<comment type="subcellular location">
    <subcellularLocation>
        <location evidence="2">Cell membrane</location>
        <topology evidence="2">Multi-pass membrane protein</topology>
    </subcellularLocation>
</comment>
<evidence type="ECO:0000313" key="17">
    <source>
        <dbReference type="Proteomes" id="UP000035065"/>
    </source>
</evidence>
<keyword evidence="17" id="KW-1185">Reference proteome</keyword>
<dbReference type="GO" id="GO:0052636">
    <property type="term" value="F:arabinosyltransferase activity"/>
    <property type="evidence" value="ECO:0007669"/>
    <property type="project" value="InterPro"/>
</dbReference>
<feature type="domain" description="Arabinofuranosyltransferase central" evidence="13">
    <location>
        <begin position="197"/>
        <end position="655"/>
    </location>
</feature>
<evidence type="ECO:0000259" key="15">
    <source>
        <dbReference type="Pfam" id="PF17689"/>
    </source>
</evidence>
<keyword evidence="9 12" id="KW-0472">Membrane</keyword>
<dbReference type="AlphaFoldDB" id="F1YP62"/>
<feature type="transmembrane region" description="Helical" evidence="12">
    <location>
        <begin position="440"/>
        <end position="461"/>
    </location>
</feature>
<feature type="compositionally biased region" description="Basic residues" evidence="11">
    <location>
        <begin position="877"/>
        <end position="897"/>
    </location>
</feature>
<feature type="region of interest" description="Disordered" evidence="11">
    <location>
        <begin position="731"/>
        <end position="807"/>
    </location>
</feature>
<feature type="transmembrane region" description="Helical" evidence="12">
    <location>
        <begin position="629"/>
        <end position="653"/>
    </location>
</feature>
<feature type="domain" description="Arabinosyltransferas concanavalin like" evidence="15">
    <location>
        <begin position="32"/>
        <end position="190"/>
    </location>
</feature>
<feature type="transmembrane region" description="Helical" evidence="12">
    <location>
        <begin position="398"/>
        <end position="424"/>
    </location>
</feature>
<feature type="transmembrane region" description="Helical" evidence="12">
    <location>
        <begin position="591"/>
        <end position="609"/>
    </location>
</feature>
<keyword evidence="5" id="KW-0328">Glycosyltransferase</keyword>
<feature type="transmembrane region" description="Helical" evidence="12">
    <location>
        <begin position="240"/>
        <end position="260"/>
    </location>
</feature>
<feature type="compositionally biased region" description="Basic residues" evidence="11">
    <location>
        <begin position="837"/>
        <end position="848"/>
    </location>
</feature>
<sequence length="1088" mass="116079">MSARGLAVIASVAGLIALAAAIATPFLPVDEQSSSFDWPRGQDLSADNASVTSPLVTQTARGLEVTISCRLLHDAGARNANTVIVATAPVTAPRDIRNTALAITSGPGGASVSVRNSVLTTADRAALEKCSELKFWATDADLGAEFVGALPPARGDPVDRPTVAGVFTDLTRDQVERAQPGLTAHVDVDNAFDVSRTWIKTAVIVIGVIAAIIALVALARLDAVSRFRGPAVRRRRFPGLLVPRLTDLAVTAALVVWHFLGAGTSDDGYVMVMGRNATDAGYLSDYYRYFGVPEAPFDWYYSFLSHWATISSAGVWMRLPALIAGLVSWFILSRVILPRLGSAVRSSQWAMFSGAAVFVAFWVAFCSGLRTEPIIVVGSLITWWLVETAIATRRLLPAALATFTALITLAAAPQGVIAVAVLIVGSRPMLRIVRTLRSQYGLLPLFAPLAASVSLVAFIVFRTQTFGGVVEAVRVRYIVGPTLSWYQELMRYYFLTLGTPDGALARRIPVLILIVSLGLIVAVMLRRGRLSGFARGPIWRLVGSVLVTIGLLSFVPMKWTVQFGVFAGVAAACAAVATAVVIRVGARSPRVLWSYVTVLLGACAIATAGDNAWGWAYDYGIPWFDKAPVLAGHPVSTLFLVLTGISFLILVWVSIRPHDARPPAPAALRRRRILAALPVLVIAAALVLAEFALFGKAAINRSDTYTALSANARALTGNTCGMADRVLVEPNPNTGTLSPIGTDDASKALAGESTGFTPDGVAGDLSPEPIRLGAGTIRTATPGRSYSGEGAPEGTTGGTGPKTINGSTVALPDAVRLPVSGPSRNVRCLRGTGQLRLRQRHREAHHRLVPTPRPHRLADHRDQCGGFDLLDRPGRRSDRRPRSARRVRDRRGRRVPARRGSGGPDRPGTRPSESALAQPSDPDDGGPGEGHGDAHRRRRLESQPRRVAGRHAATRTALEDPAVGGRQRVAGTAGPLGREPVPLPAADHRARRRLQRSAVADHARPCDDVLEVEELAGHVGGRHPRGLGVPDRAVDGGHVLGERLVSRLGQSVETRAVGARRARRASEHRNGPTARLAQPQHHRGGRHR</sequence>
<dbReference type="Pfam" id="PF17689">
    <property type="entry name" value="Arabino_trans_N"/>
    <property type="match status" value="1"/>
</dbReference>
<evidence type="ECO:0000256" key="6">
    <source>
        <dbReference type="ARBA" id="ARBA00022679"/>
    </source>
</evidence>
<feature type="region of interest" description="Disordered" evidence="11">
    <location>
        <begin position="1054"/>
        <end position="1088"/>
    </location>
</feature>
<dbReference type="Gene3D" id="2.60.120.940">
    <property type="entry name" value="EmbC, C-terminal domain, subdomain 2"/>
    <property type="match status" value="1"/>
</dbReference>
<evidence type="ECO:0000256" key="8">
    <source>
        <dbReference type="ARBA" id="ARBA00022989"/>
    </source>
</evidence>
<keyword evidence="10" id="KW-0961">Cell wall biogenesis/degradation</keyword>
<dbReference type="InterPro" id="IPR032731">
    <property type="entry name" value="Arabino_trans_C"/>
</dbReference>
<feature type="domain" description="Arabinosyltransferase C-terminal" evidence="14">
    <location>
        <begin position="692"/>
        <end position="821"/>
    </location>
</feature>
<dbReference type="Pfam" id="PF04602">
    <property type="entry name" value="Arabinose_trans"/>
    <property type="match status" value="1"/>
</dbReference>
<dbReference type="Gene3D" id="2.60.120.610">
    <property type="entry name" value="arabinofuranosyltransferase like domain"/>
    <property type="match status" value="1"/>
</dbReference>
<dbReference type="GO" id="GO:0005886">
    <property type="term" value="C:plasma membrane"/>
    <property type="evidence" value="ECO:0007669"/>
    <property type="project" value="UniProtKB-SubCell"/>
</dbReference>
<dbReference type="InterPro" id="IPR007680">
    <property type="entry name" value="Arabino_trans_central"/>
</dbReference>
<comment type="caution">
    <text evidence="16">The sequence shown here is derived from an EMBL/GenBank/DDBJ whole genome shotgun (WGS) entry which is preliminary data.</text>
</comment>
<keyword evidence="7 12" id="KW-0812">Transmembrane</keyword>
<evidence type="ECO:0000256" key="12">
    <source>
        <dbReference type="SAM" id="Phobius"/>
    </source>
</evidence>
<dbReference type="InterPro" id="IPR027451">
    <property type="entry name" value="EmbABC_dom1"/>
</dbReference>
<evidence type="ECO:0000256" key="3">
    <source>
        <dbReference type="ARBA" id="ARBA00008195"/>
    </source>
</evidence>
<gene>
    <name evidence="16" type="ORF">SCNU_18342</name>
</gene>
<dbReference type="STRING" id="644548.SCNU_18342"/>
<feature type="transmembrane region" description="Helical" evidence="12">
    <location>
        <begin position="198"/>
        <end position="219"/>
    </location>
</feature>
<dbReference type="GO" id="GO:0071766">
    <property type="term" value="P:Actinobacterium-type cell wall biogenesis"/>
    <property type="evidence" value="ECO:0007669"/>
    <property type="project" value="InterPro"/>
</dbReference>
<feature type="transmembrane region" description="Helical" evidence="12">
    <location>
        <begin position="673"/>
        <end position="694"/>
    </location>
</feature>
<dbReference type="EMBL" id="AEUD01000021">
    <property type="protein sequence ID" value="EGD53511.1"/>
    <property type="molecule type" value="Genomic_DNA"/>
</dbReference>
<proteinExistence type="inferred from homology"/>
<evidence type="ECO:0000313" key="16">
    <source>
        <dbReference type="EMBL" id="EGD53511.1"/>
    </source>
</evidence>
<dbReference type="eggNOG" id="COG1807">
    <property type="taxonomic scope" value="Bacteria"/>
</dbReference>
<accession>F1YP62</accession>
<name>F1YP62_9ACTN</name>
<evidence type="ECO:0000256" key="1">
    <source>
        <dbReference type="ARBA" id="ARBA00003001"/>
    </source>
</evidence>
<evidence type="ECO:0000256" key="2">
    <source>
        <dbReference type="ARBA" id="ARBA00004651"/>
    </source>
</evidence>
<dbReference type="Proteomes" id="UP000035065">
    <property type="component" value="Unassembled WGS sequence"/>
</dbReference>
<evidence type="ECO:0000256" key="5">
    <source>
        <dbReference type="ARBA" id="ARBA00022676"/>
    </source>
</evidence>
<evidence type="ECO:0000259" key="14">
    <source>
        <dbReference type="Pfam" id="PF14896"/>
    </source>
</evidence>
<keyword evidence="4" id="KW-1003">Cell membrane</keyword>
<keyword evidence="8 12" id="KW-1133">Transmembrane helix</keyword>
<dbReference type="Pfam" id="PF14896">
    <property type="entry name" value="Arabino_trans_C"/>
    <property type="match status" value="1"/>
</dbReference>
<evidence type="ECO:0000256" key="7">
    <source>
        <dbReference type="ARBA" id="ARBA00022692"/>
    </source>
</evidence>
<evidence type="ECO:0000259" key="13">
    <source>
        <dbReference type="Pfam" id="PF04602"/>
    </source>
</evidence>
<organism evidence="16 17">
    <name type="scientific">Gordonia neofelifaecis NRRL B-59395</name>
    <dbReference type="NCBI Taxonomy" id="644548"/>
    <lineage>
        <taxon>Bacteria</taxon>
        <taxon>Bacillati</taxon>
        <taxon>Actinomycetota</taxon>
        <taxon>Actinomycetes</taxon>
        <taxon>Mycobacteriales</taxon>
        <taxon>Gordoniaceae</taxon>
        <taxon>Gordonia</taxon>
    </lineage>
</organism>
<evidence type="ECO:0000256" key="9">
    <source>
        <dbReference type="ARBA" id="ARBA00023136"/>
    </source>
</evidence>
<dbReference type="GO" id="GO:0071555">
    <property type="term" value="P:cell wall organization"/>
    <property type="evidence" value="ECO:0007669"/>
    <property type="project" value="UniProtKB-KW"/>
</dbReference>
<comment type="similarity">
    <text evidence="3">Belongs to the emb family.</text>
</comment>
<evidence type="ECO:0000256" key="11">
    <source>
        <dbReference type="SAM" id="MobiDB-lite"/>
    </source>
</evidence>
<dbReference type="InterPro" id="IPR040920">
    <property type="entry name" value="Arabino_trans_N"/>
</dbReference>
<evidence type="ECO:0000256" key="10">
    <source>
        <dbReference type="ARBA" id="ARBA00023316"/>
    </source>
</evidence>
<comment type="function">
    <text evidence="1">Arabinosyl transferase responsible for the polymerization of arabinose into the arabinan of arabinogalactan.</text>
</comment>
<keyword evidence="6" id="KW-0808">Transferase</keyword>
<protein>
    <submittedName>
        <fullName evidence="16">Cell wall arabinan synthesis protein</fullName>
    </submittedName>
</protein>
<feature type="region of interest" description="Disordered" evidence="11">
    <location>
        <begin position="832"/>
        <end position="988"/>
    </location>
</feature>
<feature type="transmembrane region" description="Helical" evidence="12">
    <location>
        <begin position="321"/>
        <end position="337"/>
    </location>
</feature>
<reference evidence="16 17" key="1">
    <citation type="journal article" date="2011" name="J. Bacteriol.">
        <title>Draft Genome Sequence of Gordonia neofelifaecis NRRL B-59395, a Cholesterol-Degrading Actinomycete.</title>
        <authorList>
            <person name="Ge F."/>
            <person name="Li W."/>
            <person name="Chen G."/>
            <person name="Liu Y."/>
            <person name="Zhang G."/>
            <person name="Yong B."/>
            <person name="Wang Q."/>
            <person name="Wang N."/>
            <person name="Huang Z."/>
            <person name="Li W."/>
            <person name="Wang J."/>
            <person name="Wu C."/>
            <person name="Xie Q."/>
            <person name="Liu G."/>
        </authorList>
    </citation>
    <scope>NUCLEOTIDE SEQUENCE [LARGE SCALE GENOMIC DNA]</scope>
    <source>
        <strain evidence="16 17">NRRL B-59395</strain>
    </source>
</reference>
<feature type="transmembrane region" description="Helical" evidence="12">
    <location>
        <begin position="349"/>
        <end position="367"/>
    </location>
</feature>
<feature type="compositionally biased region" description="Basic and acidic residues" evidence="11">
    <location>
        <begin position="856"/>
        <end position="876"/>
    </location>
</feature>
<dbReference type="InterPro" id="IPR042486">
    <property type="entry name" value="Arabino_trans_C_2"/>
</dbReference>
<feature type="transmembrane region" description="Helical" evidence="12">
    <location>
        <begin position="563"/>
        <end position="584"/>
    </location>
</feature>
<feature type="transmembrane region" description="Helical" evidence="12">
    <location>
        <begin position="504"/>
        <end position="525"/>
    </location>
</feature>
<feature type="transmembrane region" description="Helical" evidence="12">
    <location>
        <begin position="537"/>
        <end position="557"/>
    </location>
</feature>